<dbReference type="PANTHER" id="PTHR34365:SF7">
    <property type="entry name" value="GLYCINE-RICH DOMAIN-CONTAINING PROTEIN 1"/>
    <property type="match status" value="1"/>
</dbReference>
<dbReference type="Proteomes" id="UP000034947">
    <property type="component" value="Unassembled WGS sequence"/>
</dbReference>
<dbReference type="Pfam" id="PF07173">
    <property type="entry name" value="GRDP-like"/>
    <property type="match status" value="1"/>
</dbReference>
<organism evidence="2 3">
    <name type="scientific">Aspergillus ochraceoroseus</name>
    <dbReference type="NCBI Taxonomy" id="138278"/>
    <lineage>
        <taxon>Eukaryota</taxon>
        <taxon>Fungi</taxon>
        <taxon>Dikarya</taxon>
        <taxon>Ascomycota</taxon>
        <taxon>Pezizomycotina</taxon>
        <taxon>Eurotiomycetes</taxon>
        <taxon>Eurotiomycetidae</taxon>
        <taxon>Eurotiales</taxon>
        <taxon>Aspergillaceae</taxon>
        <taxon>Aspergillus</taxon>
        <taxon>Aspergillus subgen. Nidulantes</taxon>
    </lineage>
</organism>
<dbReference type="PANTHER" id="PTHR34365">
    <property type="entry name" value="ENOLASE (DUF1399)"/>
    <property type="match status" value="1"/>
</dbReference>
<keyword evidence="3" id="KW-1185">Reference proteome</keyword>
<comment type="caution">
    <text evidence="2">The sequence shown here is derived from an EMBL/GenBank/DDBJ whole genome shotgun (WGS) entry which is preliminary data.</text>
</comment>
<dbReference type="InterPro" id="IPR009836">
    <property type="entry name" value="GRDP-like"/>
</dbReference>
<feature type="region of interest" description="Disordered" evidence="1">
    <location>
        <begin position="581"/>
        <end position="618"/>
    </location>
</feature>
<feature type="compositionally biased region" description="Polar residues" evidence="1">
    <location>
        <begin position="32"/>
        <end position="42"/>
    </location>
</feature>
<feature type="region of interest" description="Disordered" evidence="1">
    <location>
        <begin position="1"/>
        <end position="53"/>
    </location>
</feature>
<sequence>MEHNTAKDEKSMTTRDDSLRPSDTEQQKARQHSSLSQQTDNIPTPPKRPGEVTTVTPNECISHLKLLAALAQLRESVSSTAGAFNIDKAGNHRDVSKAQGVQDRVQEKKWQVFVSRAVDRFTQWWLKLPTYKDRPTVMSLKKFEMDPLALDKDIRVVLTKAELPPLDVLMIWHTYMLNPRAYLEDCFRQAKMNVWSTPFPLHLIAECISVDEGNRYLYNPGTLAPQAWTRMTGRKWDNFDDPSEFTLACPFCENKLQVPWTTAHISMVTSTTGKSVGFQAAEGYADPSFRVHCPGCNANLDHHYLSMLKFHFDNLELIDHEIPLPGTLFNANGVVKSRRKWGAKWKQLAPNYYFIHFNQSFLHAMKKPGLRCRSIRGVADLIYKDLYKRDRKIKALDINTDLRSASLFGGAKGRGRGALRRMMSRYWGGNSSIFALDLVGAVMRQGTFITKMQGLDWLHLQSPVGLPGLMQRCIQKYSVFWSIIVKNPSKIVVPTLDVDLVWHTHQLDPRSYYEYSLATTAAEKPIRFIDHDDKIDEGQLSDSFAWTVKQYRKATRGMVYSECFCWYCAATRGEGLLEKLSHSSTTDKASPVEPENPGQDAHISAHSAVRSGGEGPKWRRKKLDRIVRKHQGGKDTDKMKTKKDRKIIDTFEQDPPLHCDAYISNPACFSVAMSAEGNCVAGTCVPSAAAGGCGGSNLGSACATGIRYHGGGFAFIQNTSAGGAGGGGVGCGGGC</sequence>
<accession>A0A0F8UPB8</accession>
<evidence type="ECO:0000313" key="3">
    <source>
        <dbReference type="Proteomes" id="UP000034947"/>
    </source>
</evidence>
<feature type="compositionally biased region" description="Basic and acidic residues" evidence="1">
    <location>
        <begin position="1"/>
        <end position="28"/>
    </location>
</feature>
<dbReference type="OrthoDB" id="2684236at2759"/>
<dbReference type="VEuPathDB" id="FungiDB:P175DRAFT_0504689"/>
<protein>
    <recommendedName>
        <fullName evidence="4">Alpha-ketoglutarate-dependent sulfonate dioxygenase</fullName>
    </recommendedName>
</protein>
<gene>
    <name evidence="2" type="ORF">AOCH_001351</name>
</gene>
<proteinExistence type="predicted"/>
<dbReference type="AlphaFoldDB" id="A0A0F8UPB8"/>
<dbReference type="EMBL" id="JYKN01003422">
    <property type="protein sequence ID" value="KKK12661.1"/>
    <property type="molecule type" value="Genomic_DNA"/>
</dbReference>
<evidence type="ECO:0008006" key="4">
    <source>
        <dbReference type="Google" id="ProtNLM"/>
    </source>
</evidence>
<evidence type="ECO:0000313" key="2">
    <source>
        <dbReference type="EMBL" id="KKK12661.1"/>
    </source>
</evidence>
<name>A0A0F8UPB8_9EURO</name>
<evidence type="ECO:0000256" key="1">
    <source>
        <dbReference type="SAM" id="MobiDB-lite"/>
    </source>
</evidence>
<reference evidence="2 3" key="1">
    <citation type="submission" date="2015-02" db="EMBL/GenBank/DDBJ databases">
        <title>Draft Genome Sequences of Two Closely-Related Aflatoxigenic Aspergillus Species Obtained from the Cote d'Ivoire.</title>
        <authorList>
            <person name="Moore G.G."/>
            <person name="Beltz S.B."/>
            <person name="Mack B.M."/>
        </authorList>
    </citation>
    <scope>NUCLEOTIDE SEQUENCE [LARGE SCALE GENOMIC DNA]</scope>
    <source>
        <strain evidence="2 3">SRRC1432</strain>
    </source>
</reference>